<proteinExistence type="predicted"/>
<sequence length="171" mass="20305">MNQLLLNIKFYLPIGKINFSNYSIVICNLSKYNTSYKCILRYLKIALKKKLFNLRNKFNSTKSTNKRSKTYHFSSHSVRKGLVWFGLRRLSVNIKNKMYNKIIIAKLFNIRSNLIINSLEYIKFLYYIKSLSCKKYMKLILTNILGSVYIPNTNKNILLTNKKHNNVRLIY</sequence>
<dbReference type="AlphaFoldDB" id="A0A411AD72"/>
<accession>A0A411AD72</accession>
<keyword evidence="1" id="KW-0687">Ribonucleoprotein</keyword>
<organism evidence="1">
    <name type="scientific">Babesia sp. Dunhuang</name>
    <dbReference type="NCBI Taxonomy" id="1164853"/>
    <lineage>
        <taxon>Eukaryota</taxon>
        <taxon>Sar</taxon>
        <taxon>Alveolata</taxon>
        <taxon>Apicomplexa</taxon>
        <taxon>Aconoidasida</taxon>
        <taxon>Piroplasmida</taxon>
        <taxon>Babesiidae</taxon>
        <taxon>Babesia</taxon>
    </lineage>
</organism>
<keyword evidence="1" id="KW-0689">Ribosomal protein</keyword>
<dbReference type="GO" id="GO:0005840">
    <property type="term" value="C:ribosome"/>
    <property type="evidence" value="ECO:0007669"/>
    <property type="project" value="UniProtKB-KW"/>
</dbReference>
<gene>
    <name evidence="1" type="primary">rpl4</name>
</gene>
<dbReference type="EMBL" id="MH992225">
    <property type="protein sequence ID" value="QAX26996.1"/>
    <property type="molecule type" value="Genomic_DNA"/>
</dbReference>
<reference evidence="1" key="1">
    <citation type="submission" date="2018-09" db="EMBL/GenBank/DDBJ databases">
        <title>Comparative sequence analysis of Babesia apicoplast genomes of sheep originating from six regions.</title>
        <authorList>
            <person name="Wang X."/>
            <person name="Guan G."/>
        </authorList>
    </citation>
    <scope>NUCLEOTIDE SEQUENCE</scope>
</reference>
<evidence type="ECO:0000313" key="1">
    <source>
        <dbReference type="EMBL" id="QAX26996.1"/>
    </source>
</evidence>
<protein>
    <submittedName>
        <fullName evidence="1">Ribosomal protein L4</fullName>
    </submittedName>
</protein>
<name>A0A411AD72_9APIC</name>